<evidence type="ECO:0000313" key="3">
    <source>
        <dbReference type="EMBL" id="AMQ35846.1"/>
    </source>
</evidence>
<evidence type="ECO:0000313" key="1">
    <source>
        <dbReference type="EMBL" id="AAG27417.1"/>
    </source>
</evidence>
<name>Q9DVR4_9BBAC</name>
<reference evidence="2" key="3">
    <citation type="submission" date="2016-01" db="EMBL/GenBank/DDBJ databases">
        <title>Complete Genome Sequences of Four Plutella xylostella Granulovirus Isolates.</title>
        <authorList>
            <person name="Spence R.J."/>
            <person name="Noune C."/>
            <person name="Hauxwell C."/>
        </authorList>
    </citation>
    <scope>NUCLEOTIDE SEQUENCE</scope>
    <source>
        <strain evidence="2">PxGV_C</strain>
        <strain evidence="3">PxGV_K</strain>
        <strain evidence="4">PxGV_M</strain>
        <strain evidence="5">PxGV_T</strain>
    </source>
</reference>
<reference evidence="7" key="4">
    <citation type="submission" date="2019-06" db="EMBL/GenBank/DDBJ databases">
        <title>Plutella xylostella granulovirus.</title>
        <authorList>
            <person name="Li L."/>
            <person name="Zhang M."/>
        </authorList>
    </citation>
    <scope>NUCLEOTIDE SEQUENCE</scope>
    <source>
        <strain evidence="8">PlxyGV_B</strain>
        <strain evidence="9">PlxyGV_NW</strain>
        <strain evidence="7">PlxyGV_W</strain>
    </source>
</reference>
<dbReference type="EMBL" id="KU666537">
    <property type="protein sequence ID" value="ANY57638.1"/>
    <property type="molecule type" value="Genomic_DNA"/>
</dbReference>
<evidence type="ECO:0000313" key="9">
    <source>
        <dbReference type="EMBL" id="QKV50278.1"/>
    </source>
</evidence>
<gene>
    <name evidence="1" type="primary">Pxorf119</name>
    <name evidence="7" type="synonym">ORF117</name>
    <name evidence="6" type="synonym">PlxyGV119</name>
    <name evidence="2" type="synonym">PxGV-Corf117</name>
    <name evidence="3" type="synonym">PxGV-Korf117</name>
    <name evidence="4" type="synonym">PxGV-Morf117</name>
    <name evidence="5" type="synonym">PxGV-Torf117</name>
</gene>
<evidence type="ECO:0000313" key="5">
    <source>
        <dbReference type="EMBL" id="AMQ36080.1"/>
    </source>
</evidence>
<dbReference type="EMBL" id="MN099285">
    <property type="protein sequence ID" value="QKV50160.1"/>
    <property type="molecule type" value="Genomic_DNA"/>
</dbReference>
<proteinExistence type="predicted"/>
<dbReference type="EMBL" id="KU529792">
    <property type="protein sequence ID" value="AMQ35846.1"/>
    <property type="molecule type" value="Genomic_DNA"/>
</dbReference>
<dbReference type="EMBL" id="KU529794">
    <property type="protein sequence ID" value="AMQ36080.1"/>
    <property type="molecule type" value="Genomic_DNA"/>
</dbReference>
<dbReference type="EMBL" id="AF270937">
    <property type="protein sequence ID" value="AAG27417.1"/>
    <property type="molecule type" value="Genomic_DNA"/>
</dbReference>
<dbReference type="EMBL" id="KU529793">
    <property type="protein sequence ID" value="AMQ35963.1"/>
    <property type="molecule type" value="Genomic_DNA"/>
</dbReference>
<dbReference type="EMBL" id="MN099286">
    <property type="protein sequence ID" value="QKV50278.1"/>
    <property type="molecule type" value="Genomic_DNA"/>
</dbReference>
<evidence type="ECO:0000313" key="6">
    <source>
        <dbReference type="EMBL" id="ANY57638.1"/>
    </source>
</evidence>
<keyword evidence="10" id="KW-1185">Reference proteome</keyword>
<accession>Q9DVR4</accession>
<dbReference type="EMBL" id="MN099284">
    <property type="protein sequence ID" value="QKV50042.1"/>
    <property type="molecule type" value="Genomic_DNA"/>
</dbReference>
<evidence type="ECO:0000313" key="10">
    <source>
        <dbReference type="Proteomes" id="UP000201310"/>
    </source>
</evidence>
<evidence type="ECO:0000313" key="8">
    <source>
        <dbReference type="EMBL" id="QKV50160.1"/>
    </source>
</evidence>
<organism evidence="1 10">
    <name type="scientific">Plutella xylostella granulovirus</name>
    <dbReference type="NCBI Taxonomy" id="98383"/>
    <lineage>
        <taxon>Viruses</taxon>
        <taxon>Viruses incertae sedis</taxon>
        <taxon>Naldaviricetes</taxon>
        <taxon>Lefavirales</taxon>
        <taxon>Baculoviridae</taxon>
        <taxon>Betabaculovirus</taxon>
        <taxon>Betabaculovirus pluxylostellae</taxon>
    </lineage>
</organism>
<evidence type="ECO:0000313" key="4">
    <source>
        <dbReference type="EMBL" id="AMQ35963.1"/>
    </source>
</evidence>
<dbReference type="Proteomes" id="UP000201310">
    <property type="component" value="Segment"/>
</dbReference>
<protein>
    <submittedName>
        <fullName evidence="2 7">ORF117 protein</fullName>
    </submittedName>
    <submittedName>
        <fullName evidence="6">PlxyGVORF119 protein</fullName>
    </submittedName>
    <submittedName>
        <fullName evidence="3">PxGV-Korf117 protein</fullName>
    </submittedName>
    <submittedName>
        <fullName evidence="4">PxGV-Morf117 protein</fullName>
    </submittedName>
    <submittedName>
        <fullName evidence="5">PxGV-Torf117 protein</fullName>
    </submittedName>
    <submittedName>
        <fullName evidence="1">PxORF119 peptide</fullName>
    </submittedName>
</protein>
<sequence length="142" mass="16503">MKTRLEINMDIKTVCLNNLKNYQGTEWMLIMMSRPDQRSPPLVMYAVVIDYYQNETPVHPIAYVWGPEMGSRYDFMYVEFLENKLGVKMVPGALYEGYEIDELQHAISFNITCDGIKCDITVIENNELVDNEDDSSDDEIEE</sequence>
<dbReference type="GeneID" id="912215"/>
<reference evidence="6" key="2">
    <citation type="journal article" date="2016" name="Arch. Virol.">
        <title>The comparative analysis of complete genome sequences from two South African betabaculoviruses: Phthorimaea operculella granulovirus and Plutella xylostella granulovirus.</title>
        <authorList>
            <person name="Jukes M.D."/>
            <person name="Motsoeneng B.M."/>
            <person name="Knox C.M."/>
            <person name="Hill M.P."/>
            <person name="Moore S.D."/>
        </authorList>
    </citation>
    <scope>NUCLEOTIDE SEQUENCE</scope>
    <source>
        <strain evidence="6">SA</strain>
    </source>
</reference>
<evidence type="ECO:0000313" key="7">
    <source>
        <dbReference type="EMBL" id="QKV50042.1"/>
    </source>
</evidence>
<evidence type="ECO:0000313" key="2">
    <source>
        <dbReference type="EMBL" id="AMQ35729.1"/>
    </source>
</evidence>
<reference evidence="1 10" key="1">
    <citation type="journal article" date="2000" name="Virology">
        <title>Sequence analysis of the Plutella xylostella granulovirus genome.</title>
        <authorList>
            <person name="Hashimoto Y."/>
            <person name="Hayakawa T."/>
            <person name="Ueno Y."/>
            <person name="Fujita T."/>
            <person name="Sano Y."/>
            <person name="Matsumoto T."/>
        </authorList>
    </citation>
    <scope>NUCLEOTIDE SEQUENCE [LARGE SCALE GENOMIC DNA]</scope>
    <source>
        <strain evidence="1 10">K1</strain>
    </source>
</reference>
<dbReference type="RefSeq" id="NP_068338.1">
    <property type="nucleotide sequence ID" value="NC_002593.1"/>
</dbReference>
<dbReference type="KEGG" id="vg:912215"/>
<dbReference type="EMBL" id="KU529791">
    <property type="protein sequence ID" value="AMQ35729.1"/>
    <property type="molecule type" value="Genomic_DNA"/>
</dbReference>